<name>S3DHV3_9GAMM</name>
<dbReference type="Proteomes" id="UP000053688">
    <property type="component" value="Unassembled WGS sequence"/>
</dbReference>
<evidence type="ECO:0000256" key="4">
    <source>
        <dbReference type="RuleBase" id="RU004514"/>
    </source>
</evidence>
<feature type="domain" description="Alanine racemase N-terminal" evidence="5">
    <location>
        <begin position="8"/>
        <end position="230"/>
    </location>
</feature>
<dbReference type="Pfam" id="PF01168">
    <property type="entry name" value="Ala_racemase_N"/>
    <property type="match status" value="1"/>
</dbReference>
<dbReference type="PANTHER" id="PTHR10146">
    <property type="entry name" value="PROLINE SYNTHETASE CO-TRANSCRIBED BACTERIAL HOMOLOG PROTEIN"/>
    <property type="match status" value="1"/>
</dbReference>
<dbReference type="FunFam" id="3.20.20.10:FF:000018">
    <property type="entry name" value="Pyridoxal phosphate homeostasis protein"/>
    <property type="match status" value="1"/>
</dbReference>
<accession>S3DHV3</accession>
<dbReference type="NCBIfam" id="TIGR00044">
    <property type="entry name" value="YggS family pyridoxal phosphate-dependent enzyme"/>
    <property type="match status" value="1"/>
</dbReference>
<dbReference type="RefSeq" id="WP_016503892.1">
    <property type="nucleotide sequence ID" value="NZ_AMSD01000002.1"/>
</dbReference>
<dbReference type="Gene3D" id="3.20.20.10">
    <property type="entry name" value="Alanine racemase"/>
    <property type="match status" value="1"/>
</dbReference>
<dbReference type="GO" id="GO:0030170">
    <property type="term" value="F:pyridoxal phosphate binding"/>
    <property type="evidence" value="ECO:0007669"/>
    <property type="project" value="UniProtKB-UniRule"/>
</dbReference>
<reference evidence="6 7" key="1">
    <citation type="journal article" date="2014" name="Environ. Microbiol.">
        <title>Genomic signatures of obligate host dependence in the luminous bacterial symbiont of a vertebrate.</title>
        <authorList>
            <person name="Hendry T.A."/>
            <person name="de Wet J.R."/>
            <person name="Dunlap P.V."/>
        </authorList>
    </citation>
    <scope>NUCLEOTIDE SEQUENCE [LARGE SCALE GENOMIC DNA]</scope>
    <source>
        <strain evidence="6 7">Akat1</strain>
    </source>
</reference>
<organism evidence="6 7">
    <name type="scientific">Candidatus Photodesmus katoptron Akat1</name>
    <dbReference type="NCBI Taxonomy" id="1236703"/>
    <lineage>
        <taxon>Bacteria</taxon>
        <taxon>Pseudomonadati</taxon>
        <taxon>Pseudomonadota</taxon>
        <taxon>Gammaproteobacteria</taxon>
        <taxon>Vibrionales</taxon>
        <taxon>Vibrionaceae</taxon>
        <taxon>Candidatus Photodesmus</taxon>
    </lineage>
</organism>
<comment type="cofactor">
    <cofactor evidence="3">
        <name>pyridoxal 5'-phosphate</name>
        <dbReference type="ChEBI" id="CHEBI:597326"/>
    </cofactor>
</comment>
<protein>
    <recommendedName>
        <fullName evidence="2">Pyridoxal phosphate homeostasis protein</fullName>
        <shortName evidence="2">PLP homeostasis protein</shortName>
    </recommendedName>
</protein>
<proteinExistence type="inferred from homology"/>
<dbReference type="eggNOG" id="COG0325">
    <property type="taxonomic scope" value="Bacteria"/>
</dbReference>
<dbReference type="PROSITE" id="PS01211">
    <property type="entry name" value="UPF0001"/>
    <property type="match status" value="1"/>
</dbReference>
<comment type="caution">
    <text evidence="6">The sequence shown here is derived from an EMBL/GenBank/DDBJ whole genome shotgun (WGS) entry which is preliminary data.</text>
</comment>
<dbReference type="InterPro" id="IPR029066">
    <property type="entry name" value="PLP-binding_barrel"/>
</dbReference>
<sequence length="233" mass="26434">MVNIKKNIQNITSNIQSAQKKFGRSQNSVQLLAASKSRTINEILDAIRAGQRIFGESYVQEGVDKIVFFQKKYLKLSLEWHFIGNIQSNKTNQVSKNFDWVHTISRSKIAQRLNDQRPKGMKPIQVLIQVNTSNERNKFGVTDTEIFPLAKLISSLPNLKLRGLMSIPHNKSEYQSQFSSFLKLVNLKKKLNLKYPFLDTLSMGMSNDMHAAIAAGSTIVRIGTAIFGIRNYD</sequence>
<evidence type="ECO:0000313" key="7">
    <source>
        <dbReference type="Proteomes" id="UP000053688"/>
    </source>
</evidence>
<feature type="modified residue" description="N6-(pyridoxal phosphate)lysine" evidence="2 3">
    <location>
        <position position="36"/>
    </location>
</feature>
<dbReference type="STRING" id="28176.CF66_7022"/>
<evidence type="ECO:0000256" key="1">
    <source>
        <dbReference type="ARBA" id="ARBA00022898"/>
    </source>
</evidence>
<dbReference type="InterPro" id="IPR011078">
    <property type="entry name" value="PyrdxlP_homeostasis"/>
</dbReference>
<dbReference type="PANTHER" id="PTHR10146:SF14">
    <property type="entry name" value="PYRIDOXAL PHOSPHATE HOMEOSTASIS PROTEIN"/>
    <property type="match status" value="1"/>
</dbReference>
<evidence type="ECO:0000313" key="6">
    <source>
        <dbReference type="EMBL" id="EPE37260.1"/>
    </source>
</evidence>
<dbReference type="AlphaFoldDB" id="S3DHV3"/>
<evidence type="ECO:0000256" key="2">
    <source>
        <dbReference type="HAMAP-Rule" id="MF_02087"/>
    </source>
</evidence>
<keyword evidence="1 2" id="KW-0663">Pyridoxal phosphate</keyword>
<dbReference type="InterPro" id="IPR001608">
    <property type="entry name" value="Ala_racemase_N"/>
</dbReference>
<gene>
    <name evidence="6" type="ORF">O1U_0560</name>
</gene>
<comment type="similarity">
    <text evidence="2 4">Belongs to the pyridoxal phosphate-binding protein YggS/PROSC family.</text>
</comment>
<dbReference type="PIRSF" id="PIRSF004848">
    <property type="entry name" value="YBL036c_PLPDEIII"/>
    <property type="match status" value="1"/>
</dbReference>
<dbReference type="CDD" id="cd06824">
    <property type="entry name" value="PLPDE_III_Yggs_like"/>
    <property type="match status" value="1"/>
</dbReference>
<dbReference type="EMBL" id="AMSD01000002">
    <property type="protein sequence ID" value="EPE37260.1"/>
    <property type="molecule type" value="Genomic_DNA"/>
</dbReference>
<evidence type="ECO:0000256" key="3">
    <source>
        <dbReference type="PIRSR" id="PIRSR004848-1"/>
    </source>
</evidence>
<keyword evidence="7" id="KW-1185">Reference proteome</keyword>
<comment type="function">
    <text evidence="2">Pyridoxal 5'-phosphate (PLP)-binding protein, which is involved in PLP homeostasis.</text>
</comment>
<evidence type="ECO:0000259" key="5">
    <source>
        <dbReference type="Pfam" id="PF01168"/>
    </source>
</evidence>
<dbReference type="SUPFAM" id="SSF51419">
    <property type="entry name" value="PLP-binding barrel"/>
    <property type="match status" value="1"/>
</dbReference>
<dbReference type="PATRIC" id="fig|1236703.3.peg.566"/>
<dbReference type="HAMAP" id="MF_02087">
    <property type="entry name" value="PLP_homeostasis"/>
    <property type="match status" value="1"/>
</dbReference>